<dbReference type="GO" id="GO:0046677">
    <property type="term" value="P:response to antibiotic"/>
    <property type="evidence" value="ECO:0007669"/>
    <property type="project" value="UniProtKB-KW"/>
</dbReference>
<dbReference type="EMBL" id="JAGFOA010000008">
    <property type="protein sequence ID" value="MBO3665119.1"/>
    <property type="molecule type" value="Genomic_DNA"/>
</dbReference>
<protein>
    <submittedName>
        <fullName evidence="8">ABC transporter ATP-binding protein</fullName>
    </submittedName>
</protein>
<dbReference type="AlphaFoldDB" id="A0A939QLI8"/>
<dbReference type="InterPro" id="IPR017871">
    <property type="entry name" value="ABC_transporter-like_CS"/>
</dbReference>
<evidence type="ECO:0000256" key="2">
    <source>
        <dbReference type="ARBA" id="ARBA00005417"/>
    </source>
</evidence>
<dbReference type="InterPro" id="IPR027417">
    <property type="entry name" value="P-loop_NTPase"/>
</dbReference>
<dbReference type="SUPFAM" id="SSF52540">
    <property type="entry name" value="P-loop containing nucleoside triphosphate hydrolases"/>
    <property type="match status" value="1"/>
</dbReference>
<sequence length="324" mass="35027">MTTAAIEVQDLRKSYGRHVALRGIDLHVAPGSVLGLVGPNGAGKTTTLRILLDLLRPSGGTVRVLGEDPRTGGPALRRRIGYLPGDLRLEGDPTGRAVLAFYARVSGDVAPHRAEQLADRLGLDLSRPVGTLSKGNRQKLGLIQAFQHEPDLLVLDEPTSGLDPLVQRTFLELVREARHDGAAILLSSHVMSEIQHVADEVSVLADGRIIAQGDVPSLRRGAARRISAVFAGTDSDTVWDQIRQLPLREVVLADEPDGVHLDALYDGDLDALVKTLSHLTTTELSIEEPDLEDAILQLYRTQRDPDRKTKPVDLVALAQKGAAK</sequence>
<comment type="similarity">
    <text evidence="2">Belongs to the ABC transporter superfamily.</text>
</comment>
<dbReference type="GO" id="GO:0005524">
    <property type="term" value="F:ATP binding"/>
    <property type="evidence" value="ECO:0007669"/>
    <property type="project" value="UniProtKB-KW"/>
</dbReference>
<evidence type="ECO:0000256" key="3">
    <source>
        <dbReference type="ARBA" id="ARBA00022448"/>
    </source>
</evidence>
<dbReference type="PANTHER" id="PTHR42711:SF5">
    <property type="entry name" value="ABC TRANSPORTER ATP-BINDING PROTEIN NATA"/>
    <property type="match status" value="1"/>
</dbReference>
<feature type="domain" description="ABC transporter" evidence="7">
    <location>
        <begin position="6"/>
        <end position="231"/>
    </location>
</feature>
<name>A0A939QLI8_9MICO</name>
<dbReference type="GO" id="GO:0016887">
    <property type="term" value="F:ATP hydrolysis activity"/>
    <property type="evidence" value="ECO:0007669"/>
    <property type="project" value="InterPro"/>
</dbReference>
<dbReference type="PROSITE" id="PS00211">
    <property type="entry name" value="ABC_TRANSPORTER_1"/>
    <property type="match status" value="1"/>
</dbReference>
<dbReference type="GO" id="GO:0005886">
    <property type="term" value="C:plasma membrane"/>
    <property type="evidence" value="ECO:0007669"/>
    <property type="project" value="UniProtKB-SubCell"/>
</dbReference>
<dbReference type="InterPro" id="IPR050763">
    <property type="entry name" value="ABC_transporter_ATP-binding"/>
</dbReference>
<evidence type="ECO:0000256" key="4">
    <source>
        <dbReference type="ARBA" id="ARBA00022741"/>
    </source>
</evidence>
<organism evidence="8 9">
    <name type="scientific">Microbacterium stercoris</name>
    <dbReference type="NCBI Taxonomy" id="2820289"/>
    <lineage>
        <taxon>Bacteria</taxon>
        <taxon>Bacillati</taxon>
        <taxon>Actinomycetota</taxon>
        <taxon>Actinomycetes</taxon>
        <taxon>Micrococcales</taxon>
        <taxon>Microbacteriaceae</taxon>
        <taxon>Microbacterium</taxon>
    </lineage>
</organism>
<accession>A0A939QLI8</accession>
<evidence type="ECO:0000259" key="7">
    <source>
        <dbReference type="PROSITE" id="PS50893"/>
    </source>
</evidence>
<dbReference type="Pfam" id="PF00005">
    <property type="entry name" value="ABC_tran"/>
    <property type="match status" value="1"/>
</dbReference>
<proteinExistence type="inferred from homology"/>
<dbReference type="CDD" id="cd03230">
    <property type="entry name" value="ABC_DR_subfamily_A"/>
    <property type="match status" value="1"/>
</dbReference>
<dbReference type="InterPro" id="IPR003439">
    <property type="entry name" value="ABC_transporter-like_ATP-bd"/>
</dbReference>
<evidence type="ECO:0000313" key="9">
    <source>
        <dbReference type="Proteomes" id="UP000680132"/>
    </source>
</evidence>
<comment type="caution">
    <text evidence="8">The sequence shown here is derived from an EMBL/GenBank/DDBJ whole genome shotgun (WGS) entry which is preliminary data.</text>
</comment>
<keyword evidence="5 8" id="KW-0067">ATP-binding</keyword>
<dbReference type="InterPro" id="IPR003593">
    <property type="entry name" value="AAA+_ATPase"/>
</dbReference>
<keyword evidence="4" id="KW-0547">Nucleotide-binding</keyword>
<dbReference type="Gene3D" id="3.40.50.300">
    <property type="entry name" value="P-loop containing nucleotide triphosphate hydrolases"/>
    <property type="match status" value="1"/>
</dbReference>
<evidence type="ECO:0000256" key="6">
    <source>
        <dbReference type="ARBA" id="ARBA00023251"/>
    </source>
</evidence>
<evidence type="ECO:0000256" key="5">
    <source>
        <dbReference type="ARBA" id="ARBA00022840"/>
    </source>
</evidence>
<dbReference type="PANTHER" id="PTHR42711">
    <property type="entry name" value="ABC TRANSPORTER ATP-BINDING PROTEIN"/>
    <property type="match status" value="1"/>
</dbReference>
<evidence type="ECO:0000313" key="8">
    <source>
        <dbReference type="EMBL" id="MBO3665119.1"/>
    </source>
</evidence>
<dbReference type="RefSeq" id="WP_208505525.1">
    <property type="nucleotide sequence ID" value="NZ_JAGFOA010000008.1"/>
</dbReference>
<dbReference type="SMART" id="SM00382">
    <property type="entry name" value="AAA"/>
    <property type="match status" value="1"/>
</dbReference>
<comment type="subcellular location">
    <subcellularLocation>
        <location evidence="1">Cell membrane</location>
        <topology evidence="1">Peripheral membrane protein</topology>
    </subcellularLocation>
</comment>
<reference evidence="8" key="1">
    <citation type="submission" date="2021-03" db="EMBL/GenBank/DDBJ databases">
        <title>Microbacterium sp. nov., a novel actinobacterium isolated from cow dung.</title>
        <authorList>
            <person name="Zhang L."/>
        </authorList>
    </citation>
    <scope>NUCLEOTIDE SEQUENCE</scope>
    <source>
        <strain evidence="8">NEAU-LLB</strain>
    </source>
</reference>
<keyword evidence="6" id="KW-0046">Antibiotic resistance</keyword>
<gene>
    <name evidence="8" type="ORF">J5V96_16590</name>
</gene>
<keyword evidence="9" id="KW-1185">Reference proteome</keyword>
<dbReference type="PROSITE" id="PS50893">
    <property type="entry name" value="ABC_TRANSPORTER_2"/>
    <property type="match status" value="1"/>
</dbReference>
<dbReference type="Proteomes" id="UP000680132">
    <property type="component" value="Unassembled WGS sequence"/>
</dbReference>
<keyword evidence="3" id="KW-0813">Transport</keyword>
<evidence type="ECO:0000256" key="1">
    <source>
        <dbReference type="ARBA" id="ARBA00004202"/>
    </source>
</evidence>